<feature type="compositionally biased region" description="Basic and acidic residues" evidence="6">
    <location>
        <begin position="589"/>
        <end position="599"/>
    </location>
</feature>
<protein>
    <recommendedName>
        <fullName evidence="7">THAP-type domain-containing protein</fullName>
    </recommendedName>
</protein>
<dbReference type="PROSITE" id="PS50950">
    <property type="entry name" value="ZF_THAP"/>
    <property type="match status" value="1"/>
</dbReference>
<feature type="region of interest" description="Disordered" evidence="6">
    <location>
        <begin position="470"/>
        <end position="490"/>
    </location>
</feature>
<feature type="non-terminal residue" evidence="8">
    <location>
        <position position="1"/>
    </location>
</feature>
<dbReference type="GO" id="GO:0008270">
    <property type="term" value="F:zinc ion binding"/>
    <property type="evidence" value="ECO:0007669"/>
    <property type="project" value="UniProtKB-KW"/>
</dbReference>
<evidence type="ECO:0000256" key="1">
    <source>
        <dbReference type="ARBA" id="ARBA00022723"/>
    </source>
</evidence>
<feature type="compositionally biased region" description="Basic residues" evidence="6">
    <location>
        <begin position="680"/>
        <end position="693"/>
    </location>
</feature>
<dbReference type="SUPFAM" id="SSF57716">
    <property type="entry name" value="Glucocorticoid receptor-like (DNA-binding domain)"/>
    <property type="match status" value="1"/>
</dbReference>
<dbReference type="InterPro" id="IPR006612">
    <property type="entry name" value="THAP_Znf"/>
</dbReference>
<feature type="region of interest" description="Disordered" evidence="6">
    <location>
        <begin position="589"/>
        <end position="707"/>
    </location>
</feature>
<feature type="domain" description="THAP-type" evidence="7">
    <location>
        <begin position="751"/>
        <end position="831"/>
    </location>
</feature>
<dbReference type="PANTHER" id="PTHR46927">
    <property type="entry name" value="AGAP005574-PA"/>
    <property type="match status" value="1"/>
</dbReference>
<evidence type="ECO:0000256" key="5">
    <source>
        <dbReference type="PROSITE-ProRule" id="PRU00309"/>
    </source>
</evidence>
<feature type="compositionally biased region" description="Polar residues" evidence="6">
    <location>
        <begin position="653"/>
        <end position="668"/>
    </location>
</feature>
<evidence type="ECO:0000256" key="6">
    <source>
        <dbReference type="SAM" id="MobiDB-lite"/>
    </source>
</evidence>
<feature type="compositionally biased region" description="Basic and acidic residues" evidence="6">
    <location>
        <begin position="470"/>
        <end position="479"/>
    </location>
</feature>
<dbReference type="InterPro" id="IPR052224">
    <property type="entry name" value="THAP_domain_protein"/>
</dbReference>
<keyword evidence="3" id="KW-0862">Zinc</keyword>
<evidence type="ECO:0000256" key="3">
    <source>
        <dbReference type="ARBA" id="ARBA00022833"/>
    </source>
</evidence>
<dbReference type="InterPro" id="IPR017956">
    <property type="entry name" value="AT_hook_DNA-bd_motif"/>
</dbReference>
<dbReference type="InterPro" id="IPR013087">
    <property type="entry name" value="Znf_C2H2_type"/>
</dbReference>
<evidence type="ECO:0000313" key="8">
    <source>
        <dbReference type="EMBL" id="JAS40763.1"/>
    </source>
</evidence>
<name>A0A1B6ESS2_9HEMI</name>
<keyword evidence="4 5" id="KW-0238">DNA-binding</keyword>
<feature type="compositionally biased region" description="Polar residues" evidence="6">
    <location>
        <begin position="1153"/>
        <end position="1164"/>
    </location>
</feature>
<evidence type="ECO:0000259" key="7">
    <source>
        <dbReference type="PROSITE" id="PS50950"/>
    </source>
</evidence>
<dbReference type="SMART" id="SM00692">
    <property type="entry name" value="DM3"/>
    <property type="match status" value="1"/>
</dbReference>
<dbReference type="PRINTS" id="PR00929">
    <property type="entry name" value="ATHOOK"/>
</dbReference>
<dbReference type="EMBL" id="GECZ01029006">
    <property type="protein sequence ID" value="JAS40763.1"/>
    <property type="molecule type" value="Transcribed_RNA"/>
</dbReference>
<dbReference type="PROSITE" id="PS00028">
    <property type="entry name" value="ZINC_FINGER_C2H2_1"/>
    <property type="match status" value="1"/>
</dbReference>
<organism evidence="8">
    <name type="scientific">Cuerna arida</name>
    <dbReference type="NCBI Taxonomy" id="1464854"/>
    <lineage>
        <taxon>Eukaryota</taxon>
        <taxon>Metazoa</taxon>
        <taxon>Ecdysozoa</taxon>
        <taxon>Arthropoda</taxon>
        <taxon>Hexapoda</taxon>
        <taxon>Insecta</taxon>
        <taxon>Pterygota</taxon>
        <taxon>Neoptera</taxon>
        <taxon>Paraneoptera</taxon>
        <taxon>Hemiptera</taxon>
        <taxon>Auchenorrhyncha</taxon>
        <taxon>Membracoidea</taxon>
        <taxon>Cicadellidae</taxon>
        <taxon>Cicadellinae</taxon>
        <taxon>Proconiini</taxon>
        <taxon>Cuerna</taxon>
    </lineage>
</organism>
<keyword evidence="1" id="KW-0479">Metal-binding</keyword>
<dbReference type="SMART" id="SM00980">
    <property type="entry name" value="THAP"/>
    <property type="match status" value="1"/>
</dbReference>
<dbReference type="Pfam" id="PF05485">
    <property type="entry name" value="THAP"/>
    <property type="match status" value="1"/>
</dbReference>
<sequence length="1236" mass="137352">YVMVSYTLFEETIFVSDSKPEDLSSIGKLTCTNENKQETSAVARIGEIPLWNGSGAQEKTIVASIELTDVGNPIRYEDIKVPKSDGEIKIECNDLLSIDGRVGGPNPNESSSNEDYVKTDNIELSTTVEQLKTEHKLPNVDCQVNSIKSSNSVDQMEIELNDEFLNIDARFGSSELPNSVNQIKTCDSESLNSKNQVRVINVESLSNYTQSTDDIIKLLSSNGKTEVGSPELPNSVDEIKIDSIESLSSKGQGQVGCKSLNSDNQSKVDSIELSSINGKVEVGSPELPNSVNEMKIGTIQSLKSSIEVGCKSLKSDNPSKVHTIELSSSNGKTSVDSTESPYNVGQIKISNFLSLNNKNQVKTDSVKSSKTDDGLVKINSLESLIVNSKVDIIKSSKPVREDQDKVGIIESFNSVDQVKVASIELHLNEDLASDSRIIKFPNSDDEVNVANIGLPHDEADDKAIRIESVNNDDRFKDDSSESPTSQSQVKDLSIKNVVNIKVDRTELALNKDQFGISRIESPNVHDMIKIAKIELSRVESYGKVGRIESTKMNDQVKAGRELSNNVTQIKDFNNESVISDDHVVMKELPHRSGEDKKSNIESSMSNGLLKVGNPQLGPGVELNKDGTIKRKRGRPRKYKIGNDTGIPEGRNIEPTNIQGQAKPNTQLEPTVRLNEDGTPKRGRGRPRKRKPGRPKKDPSSDDEWRPVNSFVEPTVDTRVLRLKSDMKNNFKRLVKGSYLAPEIQTLKNDGVEDRDDCCCVLTCSNTADSSRLVSFPIEPKWKRRWMVRIGRPNWSPSHQSRICEVHFEPKMWMTHGDGSVVLRPEALPTMFLKQENNIKPFFTCDRSGRLIATRGQSILQKEFCRSKKMRDAIEAVAEGMPFLSACQTFNIKRLKLMMRYCRTLGIKTSPTRKPKANLEQKTAPPALVEEMVVDEPRVYIKSEVMEPETRVENEMDPEEMNVFIKSESLEPEIEVTEAEGSSAELFETVFCDTNMDHQEVNVHPMTQHPPNLQVKTQFNEEPESVLPDVVMSPERAAECVTAAPEMSVDPIAPLANPHLSLVESLPIPKLSSLPVECQVCRRVLSCRRNWVHHLIRLHPDEEITKRLIVEREARRLSLIKKPTIYSSSGTITSILGSLLTSTTATASRDKSTDTGGLSVSEPTTLSPSVRLLPPIRHPDLNSSREFIVDLGSVKADSRLILKQKLMDLVNAVTHNKIDPSCIIIAHTDSPRKSKTL</sequence>
<proteinExistence type="predicted"/>
<keyword evidence="2 5" id="KW-0863">Zinc-finger</keyword>
<gene>
    <name evidence="8" type="ORF">g.24199</name>
</gene>
<evidence type="ECO:0000256" key="2">
    <source>
        <dbReference type="ARBA" id="ARBA00022771"/>
    </source>
</evidence>
<accession>A0A1B6ESS2</accession>
<feature type="compositionally biased region" description="Polar residues" evidence="6">
    <location>
        <begin position="481"/>
        <end position="490"/>
    </location>
</feature>
<dbReference type="AlphaFoldDB" id="A0A1B6ESS2"/>
<dbReference type="PANTHER" id="PTHR46927:SF3">
    <property type="entry name" value="THAP-TYPE DOMAIN-CONTAINING PROTEIN"/>
    <property type="match status" value="1"/>
</dbReference>
<evidence type="ECO:0000256" key="4">
    <source>
        <dbReference type="ARBA" id="ARBA00023125"/>
    </source>
</evidence>
<dbReference type="GO" id="GO:0003677">
    <property type="term" value="F:DNA binding"/>
    <property type="evidence" value="ECO:0007669"/>
    <property type="project" value="UniProtKB-UniRule"/>
</dbReference>
<feature type="compositionally biased region" description="Basic and acidic residues" evidence="6">
    <location>
        <begin position="694"/>
        <end position="705"/>
    </location>
</feature>
<feature type="compositionally biased region" description="Basic residues" evidence="6">
    <location>
        <begin position="629"/>
        <end position="639"/>
    </location>
</feature>
<feature type="region of interest" description="Disordered" evidence="6">
    <location>
        <begin position="1145"/>
        <end position="1164"/>
    </location>
</feature>
<reference evidence="8" key="1">
    <citation type="submission" date="2015-11" db="EMBL/GenBank/DDBJ databases">
        <title>De novo transcriptome assembly of four potential Pierce s Disease insect vectors from Arizona vineyards.</title>
        <authorList>
            <person name="Tassone E.E."/>
        </authorList>
    </citation>
    <scope>NUCLEOTIDE SEQUENCE</scope>
</reference>